<name>A0A414Q2P5_FUSMR</name>
<reference evidence="1 2" key="1">
    <citation type="submission" date="2018-08" db="EMBL/GenBank/DDBJ databases">
        <title>A genome reference for cultivated species of the human gut microbiota.</title>
        <authorList>
            <person name="Zou Y."/>
            <person name="Xue W."/>
            <person name="Luo G."/>
        </authorList>
    </citation>
    <scope>NUCLEOTIDE SEQUENCE [LARGE SCALE GENOMIC DNA]</scope>
    <source>
        <strain evidence="1 2">AM25-1</strain>
    </source>
</reference>
<dbReference type="EMBL" id="QRHL01000001">
    <property type="protein sequence ID" value="RHF75065.1"/>
    <property type="molecule type" value="Genomic_DNA"/>
</dbReference>
<sequence>MEFDVDNLEQYKKKFSKKKKGCKFDNNISIYLLDGQWIFAIRNRIRVRNKDWEEFKLSVAAVDLGGKR</sequence>
<dbReference type="AlphaFoldDB" id="A0A414Q2P5"/>
<accession>A0A414Q2P5</accession>
<evidence type="ECO:0000313" key="2">
    <source>
        <dbReference type="Proteomes" id="UP000284676"/>
    </source>
</evidence>
<organism evidence="1 2">
    <name type="scientific">Fusobacterium mortiferum</name>
    <dbReference type="NCBI Taxonomy" id="850"/>
    <lineage>
        <taxon>Bacteria</taxon>
        <taxon>Fusobacteriati</taxon>
        <taxon>Fusobacteriota</taxon>
        <taxon>Fusobacteriia</taxon>
        <taxon>Fusobacteriales</taxon>
        <taxon>Fusobacteriaceae</taxon>
        <taxon>Fusobacterium</taxon>
    </lineage>
</organism>
<protein>
    <submittedName>
        <fullName evidence="1">Uncharacterized protein</fullName>
    </submittedName>
</protein>
<evidence type="ECO:0000313" key="1">
    <source>
        <dbReference type="EMBL" id="RHF75065.1"/>
    </source>
</evidence>
<proteinExistence type="predicted"/>
<dbReference type="Proteomes" id="UP000284676">
    <property type="component" value="Unassembled WGS sequence"/>
</dbReference>
<comment type="caution">
    <text evidence="1">The sequence shown here is derived from an EMBL/GenBank/DDBJ whole genome shotgun (WGS) entry which is preliminary data.</text>
</comment>
<gene>
    <name evidence="1" type="ORF">DW663_01345</name>
</gene>
<dbReference type="RefSeq" id="WP_118233929.1">
    <property type="nucleotide sequence ID" value="NZ_JADYUV010000017.1"/>
</dbReference>